<dbReference type="Gene3D" id="3.30.470.10">
    <property type="match status" value="1"/>
</dbReference>
<gene>
    <name evidence="4" type="ORF">DY000_02054640</name>
</gene>
<comment type="cofactor">
    <cofactor evidence="1">
        <name>pyridoxal 5'-phosphate</name>
        <dbReference type="ChEBI" id="CHEBI:597326"/>
    </cofactor>
</comment>
<evidence type="ECO:0000256" key="1">
    <source>
        <dbReference type="ARBA" id="ARBA00001933"/>
    </source>
</evidence>
<reference evidence="4 5" key="1">
    <citation type="journal article" date="2020" name="BMC Genomics">
        <title>Intraspecific diversification of the crop wild relative Brassica cretica Lam. using demographic model selection.</title>
        <authorList>
            <person name="Kioukis A."/>
            <person name="Michalopoulou V.A."/>
            <person name="Briers L."/>
            <person name="Pirintsos S."/>
            <person name="Studholme D.J."/>
            <person name="Pavlidis P."/>
            <person name="Sarris P.F."/>
        </authorList>
    </citation>
    <scope>NUCLEOTIDE SEQUENCE [LARGE SCALE GENOMIC DNA]</scope>
    <source>
        <strain evidence="5">cv. PFS-1207/04</strain>
    </source>
</reference>
<dbReference type="PANTHER" id="PTHR42825">
    <property type="entry name" value="AMINO ACID AMINOTRANSFERASE"/>
    <property type="match status" value="1"/>
</dbReference>
<sequence>MALRGLHKSPTTSSYTSKICGFRMHGTKAVASVVEEHVSAMRRSEREDEEYADVDWDNLGFSLVPTDYMFATKSCKEGNFEQGCLGRYGNMELNPAAGILNYGQAKLQIFIQKHTHKIFI</sequence>
<organism evidence="4 5">
    <name type="scientific">Brassica cretica</name>
    <name type="common">Mustard</name>
    <dbReference type="NCBI Taxonomy" id="69181"/>
    <lineage>
        <taxon>Eukaryota</taxon>
        <taxon>Viridiplantae</taxon>
        <taxon>Streptophyta</taxon>
        <taxon>Embryophyta</taxon>
        <taxon>Tracheophyta</taxon>
        <taxon>Spermatophyta</taxon>
        <taxon>Magnoliopsida</taxon>
        <taxon>eudicotyledons</taxon>
        <taxon>Gunneridae</taxon>
        <taxon>Pentapetalae</taxon>
        <taxon>rosids</taxon>
        <taxon>malvids</taxon>
        <taxon>Brassicales</taxon>
        <taxon>Brassicaceae</taxon>
        <taxon>Brassiceae</taxon>
        <taxon>Brassica</taxon>
    </lineage>
</organism>
<dbReference type="InterPro" id="IPR043131">
    <property type="entry name" value="BCAT-like_N"/>
</dbReference>
<name>A0ABQ7A9S6_BRACR</name>
<protein>
    <submittedName>
        <fullName evidence="4">Uncharacterized protein</fullName>
    </submittedName>
</protein>
<comment type="caution">
    <text evidence="4">The sequence shown here is derived from an EMBL/GenBank/DDBJ whole genome shotgun (WGS) entry which is preliminary data.</text>
</comment>
<comment type="similarity">
    <text evidence="2">Belongs to the class-IV pyridoxal-phosphate-dependent aminotransferase family.</text>
</comment>
<accession>A0ABQ7A9S6</accession>
<evidence type="ECO:0000256" key="3">
    <source>
        <dbReference type="ARBA" id="ARBA00022898"/>
    </source>
</evidence>
<evidence type="ECO:0000256" key="2">
    <source>
        <dbReference type="ARBA" id="ARBA00009320"/>
    </source>
</evidence>
<evidence type="ECO:0000313" key="4">
    <source>
        <dbReference type="EMBL" id="KAF3494454.1"/>
    </source>
</evidence>
<dbReference type="InterPro" id="IPR036038">
    <property type="entry name" value="Aminotransferase-like"/>
</dbReference>
<keyword evidence="3" id="KW-0663">Pyridoxal phosphate</keyword>
<dbReference type="InterPro" id="IPR005786">
    <property type="entry name" value="B_amino_transII"/>
</dbReference>
<dbReference type="PANTHER" id="PTHR42825:SF35">
    <property type="entry name" value="BRANCHED-CHAIN-AMINO-ACID AMINOTRANSFERASE 1, MITOCHONDRIAL"/>
    <property type="match status" value="1"/>
</dbReference>
<dbReference type="Proteomes" id="UP000266723">
    <property type="component" value="Unassembled WGS sequence"/>
</dbReference>
<evidence type="ECO:0000313" key="5">
    <source>
        <dbReference type="Proteomes" id="UP000266723"/>
    </source>
</evidence>
<proteinExistence type="inferred from homology"/>
<dbReference type="SUPFAM" id="SSF56752">
    <property type="entry name" value="D-aminoacid aminotransferase-like PLP-dependent enzymes"/>
    <property type="match status" value="1"/>
</dbReference>
<keyword evidence="5" id="KW-1185">Reference proteome</keyword>
<dbReference type="EMBL" id="QGKV02002055">
    <property type="protein sequence ID" value="KAF3494454.1"/>
    <property type="molecule type" value="Genomic_DNA"/>
</dbReference>